<organism evidence="4 5">
    <name type="scientific">Cyanomargarita calcarea GSE-NOS-MK-12-04C</name>
    <dbReference type="NCBI Taxonomy" id="2839659"/>
    <lineage>
        <taxon>Bacteria</taxon>
        <taxon>Bacillati</taxon>
        <taxon>Cyanobacteriota</taxon>
        <taxon>Cyanophyceae</taxon>
        <taxon>Nostocales</taxon>
        <taxon>Cyanomargaritaceae</taxon>
        <taxon>Cyanomargarita</taxon>
    </lineage>
</organism>
<feature type="binding site" evidence="3">
    <location>
        <position position="478"/>
    </location>
    <ligand>
        <name>Zn(2+)</name>
        <dbReference type="ChEBI" id="CHEBI:29105"/>
        <label>2</label>
    </ligand>
</feature>
<feature type="binding site" evidence="3">
    <location>
        <position position="477"/>
    </location>
    <ligand>
        <name>Zn(2+)</name>
        <dbReference type="ChEBI" id="CHEBI:29105"/>
        <label>2</label>
    </ligand>
</feature>
<protein>
    <submittedName>
        <fullName evidence="4">Alkaline phosphatase</fullName>
        <ecNumber evidence="4">3.1.3.1</ecNumber>
    </submittedName>
</protein>
<accession>A0A951QU30</accession>
<dbReference type="SMART" id="SM00098">
    <property type="entry name" value="alkPPc"/>
    <property type="match status" value="1"/>
</dbReference>
<feature type="binding site" evidence="3">
    <location>
        <position position="432"/>
    </location>
    <ligand>
        <name>Zn(2+)</name>
        <dbReference type="ChEBI" id="CHEBI:29105"/>
        <label>2</label>
    </ligand>
</feature>
<dbReference type="Proteomes" id="UP000729701">
    <property type="component" value="Unassembled WGS sequence"/>
</dbReference>
<dbReference type="CDD" id="cd16012">
    <property type="entry name" value="ALP"/>
    <property type="match status" value="1"/>
</dbReference>
<dbReference type="SUPFAM" id="SSF53649">
    <property type="entry name" value="Alkaline phosphatase-like"/>
    <property type="match status" value="1"/>
</dbReference>
<dbReference type="GO" id="GO:0004035">
    <property type="term" value="F:alkaline phosphatase activity"/>
    <property type="evidence" value="ECO:0007669"/>
    <property type="project" value="UniProtKB-EC"/>
</dbReference>
<feature type="binding site" evidence="3">
    <location>
        <position position="223"/>
    </location>
    <ligand>
        <name>Mg(2+)</name>
        <dbReference type="ChEBI" id="CHEBI:18420"/>
    </ligand>
</feature>
<sequence>MTAFRLKHKKLVFLTLSVVLLIFGCVSNNLQSTRGNGINIILMIGDGMGWQMARAGAVANGAPMYKDGKGQGLNFQKLQGYTFATTYGTIIPGKDGKLSPGSSALDATNPITGKSSVSPGFVFNPAFNIASSANGDNTNGGNLIGYDIARGGSNPWTPGNDKEYIKQNPPDSANTATALYTGVKTYNNAMGVDIYEKRQTTILEQAALKGKSTGLVTSVPINHATPGAAASFVNRRNKYNAPSPDLDNILQQTLKTFKPTVLLGGGHPLDLENTTNQGGAYNWTYIDKFTYYELKTQPKSNSYGYRFLERSPNATKTLQETATKLDPNKGDKLLGLYGARGQNGNLPYSTANGDYSNTGFDNGSLFSTASKNNQIPQPDKVRPLSPSETDTQFIKKEINENPTLTDLTLAALTVLGKDPDGFWLMVEGGDIDWASHDDNMDNLIGTVKDFDKAVGTTINWINKNGGWKKNLLIVTSDHDHYLTLNPNFPKLLARFGAENLTYNKHKAEEAGHFWGSDPNIKYGWGSHSNHMVPVYYQGASADFNKYIGKNLTFIDNPPGGTSKTYSIPGVKGAIDQTHIYQVMLETINAPSVKN</sequence>
<keyword evidence="3" id="KW-0862">Zinc</keyword>
<comment type="cofactor">
    <cofactor evidence="3">
        <name>Mg(2+)</name>
        <dbReference type="ChEBI" id="CHEBI:18420"/>
    </cofactor>
    <text evidence="3">Binds 1 Mg(2+) ion.</text>
</comment>
<dbReference type="Pfam" id="PF00245">
    <property type="entry name" value="Alk_phosphatase"/>
    <property type="match status" value="1"/>
</dbReference>
<evidence type="ECO:0000256" key="1">
    <source>
        <dbReference type="ARBA" id="ARBA00022553"/>
    </source>
</evidence>
<dbReference type="PANTHER" id="PTHR11596:SF5">
    <property type="entry name" value="ALKALINE PHOSPHATASE"/>
    <property type="match status" value="1"/>
</dbReference>
<comment type="caution">
    <text evidence="4">The sequence shown here is derived from an EMBL/GenBank/DDBJ whole genome shotgun (WGS) entry which is preliminary data.</text>
</comment>
<feature type="binding site" evidence="3">
    <location>
        <position position="225"/>
    </location>
    <ligand>
        <name>Mg(2+)</name>
        <dbReference type="ChEBI" id="CHEBI:18420"/>
    </ligand>
</feature>
<feature type="binding site" evidence="3">
    <location>
        <position position="436"/>
    </location>
    <ligand>
        <name>Zn(2+)</name>
        <dbReference type="ChEBI" id="CHEBI:29105"/>
        <label>2</label>
    </ligand>
</feature>
<keyword evidence="3" id="KW-0479">Metal-binding</keyword>
<dbReference type="GO" id="GO:0046872">
    <property type="term" value="F:metal ion binding"/>
    <property type="evidence" value="ECO:0007669"/>
    <property type="project" value="UniProtKB-KW"/>
</dbReference>
<dbReference type="EC" id="3.1.3.1" evidence="4"/>
<keyword evidence="3" id="KW-0460">Magnesium</keyword>
<dbReference type="InterPro" id="IPR001952">
    <property type="entry name" value="Alkaline_phosphatase"/>
</dbReference>
<gene>
    <name evidence="4" type="ORF">KME60_33870</name>
</gene>
<dbReference type="PROSITE" id="PS51257">
    <property type="entry name" value="PROKAR_LIPOPROTEIN"/>
    <property type="match status" value="1"/>
</dbReference>
<comment type="cofactor">
    <cofactor evidence="3">
        <name>Zn(2+)</name>
        <dbReference type="ChEBI" id="CHEBI:29105"/>
    </cofactor>
    <text evidence="3">Binds 2 Zn(2+) ions.</text>
</comment>
<name>A0A951QU30_9CYAN</name>
<dbReference type="Gene3D" id="3.40.720.10">
    <property type="entry name" value="Alkaline Phosphatase, subunit A"/>
    <property type="match status" value="2"/>
</dbReference>
<evidence type="ECO:0000256" key="2">
    <source>
        <dbReference type="PIRSR" id="PIRSR601952-1"/>
    </source>
</evidence>
<dbReference type="InterPro" id="IPR017850">
    <property type="entry name" value="Alkaline_phosphatase_core_sf"/>
</dbReference>
<proteinExistence type="predicted"/>
<keyword evidence="4" id="KW-0378">Hydrolase</keyword>
<feature type="binding site" evidence="3">
    <location>
        <position position="427"/>
    </location>
    <ligand>
        <name>Mg(2+)</name>
        <dbReference type="ChEBI" id="CHEBI:18420"/>
    </ligand>
</feature>
<dbReference type="EMBL" id="JAHHGZ010000070">
    <property type="protein sequence ID" value="MBW4672272.1"/>
    <property type="molecule type" value="Genomic_DNA"/>
</dbReference>
<keyword evidence="1" id="KW-0597">Phosphoprotein</keyword>
<evidence type="ECO:0000313" key="5">
    <source>
        <dbReference type="Proteomes" id="UP000729701"/>
    </source>
</evidence>
<dbReference type="PANTHER" id="PTHR11596">
    <property type="entry name" value="ALKALINE PHOSPHATASE"/>
    <property type="match status" value="1"/>
</dbReference>
<reference evidence="4" key="2">
    <citation type="journal article" date="2022" name="Microbiol. Resour. Announc.">
        <title>Metagenome Sequencing to Explore Phylogenomics of Terrestrial Cyanobacteria.</title>
        <authorList>
            <person name="Ward R.D."/>
            <person name="Stajich J.E."/>
            <person name="Johansen J.R."/>
            <person name="Huntemann M."/>
            <person name="Clum A."/>
            <person name="Foster B."/>
            <person name="Foster B."/>
            <person name="Roux S."/>
            <person name="Palaniappan K."/>
            <person name="Varghese N."/>
            <person name="Mukherjee S."/>
            <person name="Reddy T.B.K."/>
            <person name="Daum C."/>
            <person name="Copeland A."/>
            <person name="Chen I.A."/>
            <person name="Ivanova N.N."/>
            <person name="Kyrpides N.C."/>
            <person name="Shapiro N."/>
            <person name="Eloe-Fadrosh E.A."/>
            <person name="Pietrasiak N."/>
        </authorList>
    </citation>
    <scope>NUCLEOTIDE SEQUENCE</scope>
    <source>
        <strain evidence="4">GSE-NOS-MK-12-04C</strain>
    </source>
</reference>
<evidence type="ECO:0000313" key="4">
    <source>
        <dbReference type="EMBL" id="MBW4672272.1"/>
    </source>
</evidence>
<reference evidence="4" key="1">
    <citation type="submission" date="2021-05" db="EMBL/GenBank/DDBJ databases">
        <authorList>
            <person name="Pietrasiak N."/>
            <person name="Ward R."/>
            <person name="Stajich J.E."/>
            <person name="Kurbessoian T."/>
        </authorList>
    </citation>
    <scope>NUCLEOTIDE SEQUENCE</scope>
    <source>
        <strain evidence="4">GSE-NOS-MK-12-04C</strain>
    </source>
</reference>
<evidence type="ECO:0000256" key="3">
    <source>
        <dbReference type="PIRSR" id="PIRSR601952-2"/>
    </source>
</evidence>
<feature type="active site" description="Phosphoserine intermediate" evidence="2">
    <location>
        <position position="172"/>
    </location>
</feature>
<dbReference type="AlphaFoldDB" id="A0A951QU30"/>